<accession>A0ABY3RW18</accession>
<evidence type="ECO:0000256" key="2">
    <source>
        <dbReference type="ARBA" id="ARBA00023125"/>
    </source>
</evidence>
<evidence type="ECO:0000259" key="6">
    <source>
        <dbReference type="PROSITE" id="PS51464"/>
    </source>
</evidence>
<dbReference type="SUPFAM" id="SSF53697">
    <property type="entry name" value="SIS domain"/>
    <property type="match status" value="1"/>
</dbReference>
<name>A0ABY3RW18_9MICO</name>
<evidence type="ECO:0000259" key="5">
    <source>
        <dbReference type="PROSITE" id="PS51071"/>
    </source>
</evidence>
<dbReference type="SUPFAM" id="SSF46689">
    <property type="entry name" value="Homeodomain-like"/>
    <property type="match status" value="1"/>
</dbReference>
<evidence type="ECO:0000256" key="1">
    <source>
        <dbReference type="ARBA" id="ARBA00023015"/>
    </source>
</evidence>
<organism evidence="7 8">
    <name type="scientific">Microbacterium resistens</name>
    <dbReference type="NCBI Taxonomy" id="156977"/>
    <lineage>
        <taxon>Bacteria</taxon>
        <taxon>Bacillati</taxon>
        <taxon>Actinomycetota</taxon>
        <taxon>Actinomycetes</taxon>
        <taxon>Micrococcales</taxon>
        <taxon>Microbacteriaceae</taxon>
        <taxon>Microbacterium</taxon>
    </lineage>
</organism>
<dbReference type="Proteomes" id="UP001199642">
    <property type="component" value="Chromosome"/>
</dbReference>
<dbReference type="PROSITE" id="PS51464">
    <property type="entry name" value="SIS"/>
    <property type="match status" value="1"/>
</dbReference>
<gene>
    <name evidence="7" type="ORF">K8F61_08430</name>
</gene>
<feature type="compositionally biased region" description="Basic and acidic residues" evidence="4">
    <location>
        <begin position="266"/>
        <end position="290"/>
    </location>
</feature>
<keyword evidence="8" id="KW-1185">Reference proteome</keyword>
<keyword evidence="2" id="KW-0238">DNA-binding</keyword>
<dbReference type="InterPro" id="IPR046348">
    <property type="entry name" value="SIS_dom_sf"/>
</dbReference>
<dbReference type="Pfam" id="PF01380">
    <property type="entry name" value="SIS"/>
    <property type="match status" value="1"/>
</dbReference>
<reference evidence="7 8" key="1">
    <citation type="submission" date="2023-01" db="EMBL/GenBank/DDBJ databases">
        <title>Characterization of estradiol degrading bacteria Microbacterium sp. MZT7 and reveal degrading genes through genome analysis.</title>
        <authorList>
            <person name="Hao P."/>
            <person name="Gao Y."/>
        </authorList>
    </citation>
    <scope>NUCLEOTIDE SEQUENCE [LARGE SCALE GENOMIC DNA]</scope>
    <source>
        <strain evidence="7 8">MZT7</strain>
    </source>
</reference>
<dbReference type="InterPro" id="IPR001347">
    <property type="entry name" value="SIS_dom"/>
</dbReference>
<evidence type="ECO:0000256" key="3">
    <source>
        <dbReference type="ARBA" id="ARBA00023163"/>
    </source>
</evidence>
<dbReference type="InterPro" id="IPR009057">
    <property type="entry name" value="Homeodomain-like_sf"/>
</dbReference>
<feature type="domain" description="SIS" evidence="6">
    <location>
        <begin position="127"/>
        <end position="267"/>
    </location>
</feature>
<dbReference type="PANTHER" id="PTHR30514">
    <property type="entry name" value="GLUCOKINASE"/>
    <property type="match status" value="1"/>
</dbReference>
<feature type="domain" description="HTH rpiR-type" evidence="5">
    <location>
        <begin position="1"/>
        <end position="77"/>
    </location>
</feature>
<dbReference type="CDD" id="cd05013">
    <property type="entry name" value="SIS_RpiR"/>
    <property type="match status" value="1"/>
</dbReference>
<dbReference type="Gene3D" id="1.10.10.10">
    <property type="entry name" value="Winged helix-like DNA-binding domain superfamily/Winged helix DNA-binding domain"/>
    <property type="match status" value="1"/>
</dbReference>
<dbReference type="Gene3D" id="3.40.50.10490">
    <property type="entry name" value="Glucose-6-phosphate isomerase like protein, domain 1"/>
    <property type="match status" value="1"/>
</dbReference>
<feature type="region of interest" description="Disordered" evidence="4">
    <location>
        <begin position="266"/>
        <end position="305"/>
    </location>
</feature>
<dbReference type="PROSITE" id="PS51071">
    <property type="entry name" value="HTH_RPIR"/>
    <property type="match status" value="1"/>
</dbReference>
<dbReference type="InterPro" id="IPR000281">
    <property type="entry name" value="HTH_RpiR"/>
</dbReference>
<sequence length="305" mass="31852">MSIRTMIASSAGSLPPSLARIAETLHAKPAMAVDLTISELATACGTSVASIVRFCRSLGLSGYAELRRALAAELGRESARVDSDAGFGSDILPSDSLRDAVVKLAILERLAIEETIERLDDDALARVIDALDAAERILLYGIGASWYVAADLGHKLLRIGRTAIVLSDPHEALSAAAVPAPNTVAVAFSNSGSTGETLRFVQAAARAGATTIGVTSSATARLAAETDHTLLTHARESAYRAGAMVSRIAQLAIVDAVFIGTAQRRPDETVDALQRSHDATRAAGRDDASGRRAPRPARPRPAPAD</sequence>
<evidence type="ECO:0000256" key="4">
    <source>
        <dbReference type="SAM" id="MobiDB-lite"/>
    </source>
</evidence>
<keyword evidence="3" id="KW-0804">Transcription</keyword>
<dbReference type="PANTHER" id="PTHR30514:SF1">
    <property type="entry name" value="HTH-TYPE TRANSCRIPTIONAL REGULATOR HEXR-RELATED"/>
    <property type="match status" value="1"/>
</dbReference>
<dbReference type="InterPro" id="IPR036388">
    <property type="entry name" value="WH-like_DNA-bd_sf"/>
</dbReference>
<dbReference type="InterPro" id="IPR035472">
    <property type="entry name" value="RpiR-like_SIS"/>
</dbReference>
<evidence type="ECO:0000313" key="7">
    <source>
        <dbReference type="EMBL" id="UGS28169.1"/>
    </source>
</evidence>
<dbReference type="EMBL" id="CP082781">
    <property type="protein sequence ID" value="UGS28169.1"/>
    <property type="molecule type" value="Genomic_DNA"/>
</dbReference>
<dbReference type="InterPro" id="IPR047640">
    <property type="entry name" value="RpiR-like"/>
</dbReference>
<protein>
    <submittedName>
        <fullName evidence="7">MurR/RpiR family transcriptional regulator</fullName>
    </submittedName>
</protein>
<dbReference type="Pfam" id="PF01418">
    <property type="entry name" value="HTH_6"/>
    <property type="match status" value="1"/>
</dbReference>
<proteinExistence type="predicted"/>
<keyword evidence="1" id="KW-0805">Transcription regulation</keyword>
<evidence type="ECO:0000313" key="8">
    <source>
        <dbReference type="Proteomes" id="UP001199642"/>
    </source>
</evidence>